<reference evidence="3 5" key="2">
    <citation type="journal article" date="2013" name="Nature">
        <title>Insights into bilaterian evolution from three spiralian genomes.</title>
        <authorList>
            <person name="Simakov O."/>
            <person name="Marletaz F."/>
            <person name="Cho S.J."/>
            <person name="Edsinger-Gonzales E."/>
            <person name="Havlak P."/>
            <person name="Hellsten U."/>
            <person name="Kuo D.H."/>
            <person name="Larsson T."/>
            <person name="Lv J."/>
            <person name="Arendt D."/>
            <person name="Savage R."/>
            <person name="Osoegawa K."/>
            <person name="de Jong P."/>
            <person name="Grimwood J."/>
            <person name="Chapman J.A."/>
            <person name="Shapiro H."/>
            <person name="Aerts A."/>
            <person name="Otillar R.P."/>
            <person name="Terry A.Y."/>
            <person name="Boore J.L."/>
            <person name="Grigoriev I.V."/>
            <person name="Lindberg D.R."/>
            <person name="Seaver E.C."/>
            <person name="Weisblat D.A."/>
            <person name="Putnam N.H."/>
            <person name="Rokhsar D.S."/>
        </authorList>
    </citation>
    <scope>NUCLEOTIDE SEQUENCE</scope>
</reference>
<dbReference type="CTD" id="20209377"/>
<proteinExistence type="predicted"/>
<dbReference type="KEGG" id="hro:HELRODRAFT_184131"/>
<dbReference type="InterPro" id="IPR050975">
    <property type="entry name" value="Sleep_regulator"/>
</dbReference>
<feature type="chain" id="PRO_5010980735" description="Protein quiver" evidence="2">
    <location>
        <begin position="22"/>
        <end position="181"/>
    </location>
</feature>
<feature type="signal peptide" evidence="2">
    <location>
        <begin position="1"/>
        <end position="21"/>
    </location>
</feature>
<dbReference type="PROSITE" id="PS51257">
    <property type="entry name" value="PROKAR_LIPOPROTEIN"/>
    <property type="match status" value="1"/>
</dbReference>
<dbReference type="PANTHER" id="PTHR33562:SF31">
    <property type="entry name" value="PROTEIN QUIVER"/>
    <property type="match status" value="1"/>
</dbReference>
<evidence type="ECO:0000256" key="2">
    <source>
        <dbReference type="SAM" id="SignalP"/>
    </source>
</evidence>
<keyword evidence="5" id="KW-1185">Reference proteome</keyword>
<dbReference type="PANTHER" id="PTHR33562">
    <property type="entry name" value="ATILLA, ISOFORM B-RELATED-RELATED"/>
    <property type="match status" value="1"/>
</dbReference>
<reference evidence="4" key="3">
    <citation type="submission" date="2015-06" db="UniProtKB">
        <authorList>
            <consortium name="EnsemblMetazoa"/>
        </authorList>
    </citation>
    <scope>IDENTIFICATION</scope>
</reference>
<protein>
    <recommendedName>
        <fullName evidence="6">Protein quiver</fullName>
    </recommendedName>
</protein>
<evidence type="ECO:0008006" key="6">
    <source>
        <dbReference type="Google" id="ProtNLM"/>
    </source>
</evidence>
<name>T1FKM8_HELRO</name>
<evidence type="ECO:0000313" key="3">
    <source>
        <dbReference type="EMBL" id="ESO07453.1"/>
    </source>
</evidence>
<sequence>MKSLQALVLLIWTFSCHKVLTLKCYDCDSRTNPNCGVPFNAAHLDTCVGAYCLKNVSWRGRGSTYPPPQSNVIAVVRACSSVWQNFQWGSPGLGNSKVQTCNDVDYCNKPQISWVQQYGSHSNKFLYFESGYDGGSFLKCYTCSGEACQHSLVNMDTCRGYSCYRKVVRGEGSKSDIVKSV</sequence>
<evidence type="ECO:0000313" key="5">
    <source>
        <dbReference type="Proteomes" id="UP000015101"/>
    </source>
</evidence>
<evidence type="ECO:0000256" key="1">
    <source>
        <dbReference type="ARBA" id="ARBA00022729"/>
    </source>
</evidence>
<dbReference type="InParanoid" id="T1FKM8"/>
<accession>T1FKM8</accession>
<dbReference type="EMBL" id="KB096201">
    <property type="protein sequence ID" value="ESO07453.1"/>
    <property type="molecule type" value="Genomic_DNA"/>
</dbReference>
<gene>
    <name evidence="4" type="primary">20209377</name>
    <name evidence="3" type="ORF">HELRODRAFT_184131</name>
</gene>
<evidence type="ECO:0000313" key="4">
    <source>
        <dbReference type="EnsemblMetazoa" id="HelroP184131"/>
    </source>
</evidence>
<dbReference type="HOGENOM" id="CLU_1596315_0_0_1"/>
<dbReference type="Proteomes" id="UP000015101">
    <property type="component" value="Unassembled WGS sequence"/>
</dbReference>
<reference evidence="5" key="1">
    <citation type="submission" date="2012-12" db="EMBL/GenBank/DDBJ databases">
        <authorList>
            <person name="Hellsten U."/>
            <person name="Grimwood J."/>
            <person name="Chapman J.A."/>
            <person name="Shapiro H."/>
            <person name="Aerts A."/>
            <person name="Otillar R.P."/>
            <person name="Terry A.Y."/>
            <person name="Boore J.L."/>
            <person name="Simakov O."/>
            <person name="Marletaz F."/>
            <person name="Cho S.-J."/>
            <person name="Edsinger-Gonzales E."/>
            <person name="Havlak P."/>
            <person name="Kuo D.-H."/>
            <person name="Larsson T."/>
            <person name="Lv J."/>
            <person name="Arendt D."/>
            <person name="Savage R."/>
            <person name="Osoegawa K."/>
            <person name="de Jong P."/>
            <person name="Lindberg D.R."/>
            <person name="Seaver E.C."/>
            <person name="Weisblat D.A."/>
            <person name="Putnam N.H."/>
            <person name="Grigoriev I.V."/>
            <person name="Rokhsar D.S."/>
        </authorList>
    </citation>
    <scope>NUCLEOTIDE SEQUENCE</scope>
</reference>
<keyword evidence="1 2" id="KW-0732">Signal</keyword>
<dbReference type="EMBL" id="AMQM01009269">
    <property type="status" value="NOT_ANNOTATED_CDS"/>
    <property type="molecule type" value="Genomic_DNA"/>
</dbReference>
<dbReference type="GeneID" id="20209377"/>
<dbReference type="EnsemblMetazoa" id="HelroT184131">
    <property type="protein sequence ID" value="HelroP184131"/>
    <property type="gene ID" value="HelroG184131"/>
</dbReference>
<dbReference type="AlphaFoldDB" id="T1FKM8"/>
<organism evidence="4 5">
    <name type="scientific">Helobdella robusta</name>
    <name type="common">Californian leech</name>
    <dbReference type="NCBI Taxonomy" id="6412"/>
    <lineage>
        <taxon>Eukaryota</taxon>
        <taxon>Metazoa</taxon>
        <taxon>Spiralia</taxon>
        <taxon>Lophotrochozoa</taxon>
        <taxon>Annelida</taxon>
        <taxon>Clitellata</taxon>
        <taxon>Hirudinea</taxon>
        <taxon>Rhynchobdellida</taxon>
        <taxon>Glossiphoniidae</taxon>
        <taxon>Helobdella</taxon>
    </lineage>
</organism>
<dbReference type="RefSeq" id="XP_009014449.1">
    <property type="nucleotide sequence ID" value="XM_009016201.1"/>
</dbReference>